<keyword evidence="3" id="KW-0255">Endonuclease</keyword>
<dbReference type="InterPro" id="IPR008766">
    <property type="entry name" value="Replication_gene_A-like"/>
</dbReference>
<evidence type="ECO:0000313" key="7">
    <source>
        <dbReference type="Proteomes" id="UP000203706"/>
    </source>
</evidence>
<accession>A0A0M3LNQ7</accession>
<keyword evidence="2" id="KW-0540">Nuclease</keyword>
<keyword evidence="4" id="KW-0378">Hydrolase</keyword>
<dbReference type="GO" id="GO:0004519">
    <property type="term" value="F:endonuclease activity"/>
    <property type="evidence" value="ECO:0007669"/>
    <property type="project" value="UniProtKB-KW"/>
</dbReference>
<dbReference type="RefSeq" id="YP_009207796.1">
    <property type="nucleotide sequence ID" value="NC_028898.1"/>
</dbReference>
<dbReference type="EMBL" id="KP137434">
    <property type="protein sequence ID" value="AJA72967.1"/>
    <property type="molecule type" value="Genomic_DNA"/>
</dbReference>
<dbReference type="GO" id="GO:0016787">
    <property type="term" value="F:hydrolase activity"/>
    <property type="evidence" value="ECO:0007669"/>
    <property type="project" value="UniProtKB-KW"/>
</dbReference>
<reference evidence="6 7" key="1">
    <citation type="journal article" date="2015" name="BMC Microbiol.">
        <title>Comparative analysis of multiple inducible phages from Mannheimia haemolytica.</title>
        <authorList>
            <person name="Niu Y.D."/>
            <person name="Cook S.R."/>
            <person name="Wang J."/>
            <person name="Klima C.L."/>
            <person name="Hsu Y.H."/>
            <person name="Kropinski A.M."/>
            <person name="Turner D."/>
            <person name="McAllister T.A."/>
        </authorList>
    </citation>
    <scope>NUCLEOTIDE SEQUENCE [LARGE SCALE GENOMIC DNA]</scope>
</reference>
<evidence type="ECO:0000256" key="4">
    <source>
        <dbReference type="ARBA" id="ARBA00022801"/>
    </source>
</evidence>
<dbReference type="Pfam" id="PF05840">
    <property type="entry name" value="Phage_GPA"/>
    <property type="match status" value="1"/>
</dbReference>
<gene>
    <name evidence="6" type="ORF">587AP1_43</name>
</gene>
<name>A0A0M3LNQ7_9CAUD</name>
<sequence>MNYQNEILSATEAFAIGVSLPPVAGASACALELHSDRLYQAFKQPYTSMVQQELFSKDPIHEPLRQSYFERLPRALAEHFGRQYKQKLHYQSQYDTADWFKAEMARKMPRIEAVISQYCDVFDFLKQSHQDLDFLAELDSNVYFGAGVDTQQAVQKIKQDAEVKGIQLPMHLCRLENSSRYLKAHGIRPLAYQTEEQIKQLALGIAYRVRQIQQDNIEQNMHKATDGDTAYSVLLECYRAMMGEVNKLKIDSPYQKKARKGRLTEEEITTGFLKMTCEKWWTRKLSKIAEQMKEHLAIACGMVNMLSPYCSNARLKAFEAQRKANIDYLKSMIIANIAEPEEQLSLFETWLKSASNPKIKRLELLTRMNGFERYADKQGHEGWFITLTAPSKYHAMLSRTSSVNPKWNGASPAETQVYLVNTWAKIRAKLNREGVMAYGFRVAEPHADATPHWHLILFTRPEDMEKLRRVFLSYALEVDGTEAGAKKYRCKFKRIEKEKGSATGYLVKYVSKNIDGFGMDGELSDEANIQAKENAARVGAWSSVWCIRQFQQLGNIPISLWRELRRLGSVEQEDETLEKLRVIADSGEWDVFTEELGGALVKRADLVARITYTERKSETGEALYTMYQEPSLKVSGIINIKNGVQINTRPKEWSIQLKPKNWEEQQLQKKLENATETERAEAKRKYYEKLGFNEEAIALLGELAPPWTCVSNCTGSKNNQISEEARNCLRNELITMRGRVTEHQIDDLLNGKRLKIWGNSQKTMFVSYSRGRLIEHIVDNYESFLN</sequence>
<dbReference type="GO" id="GO:0006260">
    <property type="term" value="P:DNA replication"/>
    <property type="evidence" value="ECO:0007669"/>
    <property type="project" value="UniProtKB-KW"/>
</dbReference>
<dbReference type="Proteomes" id="UP000203706">
    <property type="component" value="Segment"/>
</dbReference>
<dbReference type="GeneID" id="26634321"/>
<organism evidence="6 7">
    <name type="scientific">Mannheimia phage vB_MhM_587AP1</name>
    <dbReference type="NCBI Taxonomy" id="1572744"/>
    <lineage>
        <taxon>Viruses</taxon>
        <taxon>Duplodnaviria</taxon>
        <taxon>Heunggongvirae</taxon>
        <taxon>Uroviricota</taxon>
        <taxon>Caudoviricetes</taxon>
        <taxon>Peduoviridae</taxon>
        <taxon>Baylorvirus</taxon>
        <taxon>Baylorvirus bv1127AP1</taxon>
    </lineage>
</organism>
<evidence type="ECO:0000256" key="1">
    <source>
        <dbReference type="ARBA" id="ARBA00022705"/>
    </source>
</evidence>
<evidence type="ECO:0000256" key="3">
    <source>
        <dbReference type="ARBA" id="ARBA00022759"/>
    </source>
</evidence>
<evidence type="ECO:0000259" key="5">
    <source>
        <dbReference type="Pfam" id="PF05840"/>
    </source>
</evidence>
<evidence type="ECO:0000313" key="6">
    <source>
        <dbReference type="EMBL" id="AJA72967.1"/>
    </source>
</evidence>
<protein>
    <submittedName>
        <fullName evidence="6">Replication protein A</fullName>
    </submittedName>
</protein>
<dbReference type="OrthoDB" id="3781at10239"/>
<keyword evidence="1" id="KW-0235">DNA replication</keyword>
<dbReference type="KEGG" id="vg:26634321"/>
<proteinExistence type="predicted"/>
<feature type="domain" description="Replication gene A protein-like" evidence="5">
    <location>
        <begin position="197"/>
        <end position="516"/>
    </location>
</feature>
<evidence type="ECO:0000256" key="2">
    <source>
        <dbReference type="ARBA" id="ARBA00022722"/>
    </source>
</evidence>